<organism evidence="8 9">
    <name type="scientific">Lecanosticta acicola</name>
    <dbReference type="NCBI Taxonomy" id="111012"/>
    <lineage>
        <taxon>Eukaryota</taxon>
        <taxon>Fungi</taxon>
        <taxon>Dikarya</taxon>
        <taxon>Ascomycota</taxon>
        <taxon>Pezizomycotina</taxon>
        <taxon>Dothideomycetes</taxon>
        <taxon>Dothideomycetidae</taxon>
        <taxon>Mycosphaerellales</taxon>
        <taxon>Mycosphaerellaceae</taxon>
        <taxon>Lecanosticta</taxon>
    </lineage>
</organism>
<dbReference type="InterPro" id="IPR023035">
    <property type="entry name" value="Ribosomal_uS9_bac/plastid"/>
</dbReference>
<name>A0AAI9E9U5_9PEZI</name>
<dbReference type="GO" id="GO:0006412">
    <property type="term" value="P:translation"/>
    <property type="evidence" value="ECO:0007669"/>
    <property type="project" value="InterPro"/>
</dbReference>
<dbReference type="GO" id="GO:0003723">
    <property type="term" value="F:RNA binding"/>
    <property type="evidence" value="ECO:0007669"/>
    <property type="project" value="TreeGrafter"/>
</dbReference>
<dbReference type="InterPro" id="IPR020568">
    <property type="entry name" value="Ribosomal_Su5_D2-typ_SF"/>
</dbReference>
<dbReference type="InterPro" id="IPR014721">
    <property type="entry name" value="Ribsml_uS5_D2-typ_fold_subgr"/>
</dbReference>
<dbReference type="SUPFAM" id="SSF54211">
    <property type="entry name" value="Ribosomal protein S5 domain 2-like"/>
    <property type="match status" value="1"/>
</dbReference>
<gene>
    <name evidence="8" type="ORF">LECACI_7A003755</name>
</gene>
<feature type="region of interest" description="Disordered" evidence="7">
    <location>
        <begin position="310"/>
        <end position="334"/>
    </location>
</feature>
<protein>
    <recommendedName>
        <fullName evidence="4">Small ribosomal subunit protein uS9m</fullName>
    </recommendedName>
    <alternativeName>
        <fullName evidence="5">37S ribosomal protein S9, mitochondrial</fullName>
    </alternativeName>
</protein>
<keyword evidence="9" id="KW-1185">Reference proteome</keyword>
<dbReference type="NCBIfam" id="NF001099">
    <property type="entry name" value="PRK00132.1"/>
    <property type="match status" value="1"/>
</dbReference>
<evidence type="ECO:0000256" key="1">
    <source>
        <dbReference type="ARBA" id="ARBA00005251"/>
    </source>
</evidence>
<dbReference type="InterPro" id="IPR000754">
    <property type="entry name" value="Ribosomal_uS9"/>
</dbReference>
<sequence length="334" mass="38055">MELLIHTGARQTCRSAWKRRAFHTSHQCRATPTGEIKPAPAIRFTGDSNQFARSQPRAQLIQEEEQDAPSSLGRRRGRNDSSLDPEQRRLLRRIRLVPASPSYFTALPKHMDDVLHISSLLRKYQLLPTASPEEVARVTFKKRRDYQIETQEPVRSKSYGIMVSLLRRLSLIHPSLIPEEVTQTLEKYKRLVQPYLNKAKPIIIDEFGRAKALGRRKSSRAAVYLVEGDGQVLINGRSLTEYFARLHDRESAVWALKATQRLDKYNVWGIVHGGGTTGQAEALTLAVSKALLAHEPDLKPALRRAGVVTRDPRRVERKKPGKLKARKMPTWVKR</sequence>
<dbReference type="AlphaFoldDB" id="A0AAI9E9U5"/>
<feature type="compositionally biased region" description="Basic residues" evidence="7">
    <location>
        <begin position="315"/>
        <end position="334"/>
    </location>
</feature>
<feature type="compositionally biased region" description="Basic and acidic residues" evidence="7">
    <location>
        <begin position="78"/>
        <end position="87"/>
    </location>
</feature>
<dbReference type="GO" id="GO:0005763">
    <property type="term" value="C:mitochondrial small ribosomal subunit"/>
    <property type="evidence" value="ECO:0007669"/>
    <property type="project" value="TreeGrafter"/>
</dbReference>
<evidence type="ECO:0000256" key="4">
    <source>
        <dbReference type="ARBA" id="ARBA00039318"/>
    </source>
</evidence>
<keyword evidence="3 6" id="KW-0687">Ribonucleoprotein</keyword>
<dbReference type="Proteomes" id="UP001296104">
    <property type="component" value="Unassembled WGS sequence"/>
</dbReference>
<evidence type="ECO:0000256" key="5">
    <source>
        <dbReference type="ARBA" id="ARBA00042623"/>
    </source>
</evidence>
<dbReference type="EMBL" id="CAVMBE010000018">
    <property type="protein sequence ID" value="CAK3980167.1"/>
    <property type="molecule type" value="Genomic_DNA"/>
</dbReference>
<comment type="caution">
    <text evidence="8">The sequence shown here is derived from an EMBL/GenBank/DDBJ whole genome shotgun (WGS) entry which is preliminary data.</text>
</comment>
<dbReference type="Pfam" id="PF00380">
    <property type="entry name" value="Ribosomal_S9"/>
    <property type="match status" value="1"/>
</dbReference>
<dbReference type="PROSITE" id="PS00360">
    <property type="entry name" value="RIBOSOMAL_S9"/>
    <property type="match status" value="1"/>
</dbReference>
<evidence type="ECO:0000313" key="9">
    <source>
        <dbReference type="Proteomes" id="UP001296104"/>
    </source>
</evidence>
<evidence type="ECO:0000256" key="2">
    <source>
        <dbReference type="ARBA" id="ARBA00022980"/>
    </source>
</evidence>
<dbReference type="Gene3D" id="3.30.230.10">
    <property type="match status" value="1"/>
</dbReference>
<dbReference type="GO" id="GO:0003735">
    <property type="term" value="F:structural constituent of ribosome"/>
    <property type="evidence" value="ECO:0007669"/>
    <property type="project" value="InterPro"/>
</dbReference>
<comment type="similarity">
    <text evidence="1 6">Belongs to the universal ribosomal protein uS9 family.</text>
</comment>
<evidence type="ECO:0000256" key="7">
    <source>
        <dbReference type="SAM" id="MobiDB-lite"/>
    </source>
</evidence>
<evidence type="ECO:0000256" key="3">
    <source>
        <dbReference type="ARBA" id="ARBA00023274"/>
    </source>
</evidence>
<dbReference type="FunFam" id="3.30.230.10:FF:000001">
    <property type="entry name" value="30S ribosomal protein S9"/>
    <property type="match status" value="1"/>
</dbReference>
<dbReference type="PANTHER" id="PTHR21569:SF1">
    <property type="entry name" value="SMALL RIBOSOMAL SUBUNIT PROTEIN US9M"/>
    <property type="match status" value="1"/>
</dbReference>
<dbReference type="InterPro" id="IPR020574">
    <property type="entry name" value="Ribosomal_uS9_CS"/>
</dbReference>
<keyword evidence="2 6" id="KW-0689">Ribosomal protein</keyword>
<feature type="region of interest" description="Disordered" evidence="7">
    <location>
        <begin position="63"/>
        <end position="87"/>
    </location>
</feature>
<reference evidence="8" key="1">
    <citation type="submission" date="2023-11" db="EMBL/GenBank/DDBJ databases">
        <authorList>
            <person name="Alioto T."/>
            <person name="Alioto T."/>
            <person name="Gomez Garrido J."/>
        </authorList>
    </citation>
    <scope>NUCLEOTIDE SEQUENCE</scope>
</reference>
<evidence type="ECO:0000256" key="6">
    <source>
        <dbReference type="RuleBase" id="RU003815"/>
    </source>
</evidence>
<dbReference type="PANTHER" id="PTHR21569">
    <property type="entry name" value="RIBOSOMAL PROTEIN S9"/>
    <property type="match status" value="1"/>
</dbReference>
<accession>A0AAI9E9U5</accession>
<proteinExistence type="inferred from homology"/>
<evidence type="ECO:0000313" key="8">
    <source>
        <dbReference type="EMBL" id="CAK3980167.1"/>
    </source>
</evidence>